<dbReference type="AlphaFoldDB" id="A0A1H5PXF1"/>
<keyword evidence="1" id="KW-0547">Nucleotide-binding</keyword>
<evidence type="ECO:0000256" key="1">
    <source>
        <dbReference type="ARBA" id="ARBA00022741"/>
    </source>
</evidence>
<dbReference type="Pfam" id="PF00501">
    <property type="entry name" value="AMP-binding"/>
    <property type="match status" value="1"/>
</dbReference>
<organism evidence="4 5">
    <name type="scientific">Jiangella alba</name>
    <dbReference type="NCBI Taxonomy" id="561176"/>
    <lineage>
        <taxon>Bacteria</taxon>
        <taxon>Bacillati</taxon>
        <taxon>Actinomycetota</taxon>
        <taxon>Actinomycetes</taxon>
        <taxon>Jiangellales</taxon>
        <taxon>Jiangellaceae</taxon>
        <taxon>Jiangella</taxon>
    </lineage>
</organism>
<dbReference type="GO" id="GO:0005524">
    <property type="term" value="F:ATP binding"/>
    <property type="evidence" value="ECO:0007669"/>
    <property type="project" value="UniProtKB-KW"/>
</dbReference>
<dbReference type="SUPFAM" id="SSF56801">
    <property type="entry name" value="Acetyl-CoA synthetase-like"/>
    <property type="match status" value="1"/>
</dbReference>
<dbReference type="RefSeq" id="WP_069113718.1">
    <property type="nucleotide sequence ID" value="NZ_FNUC01000004.1"/>
</dbReference>
<gene>
    <name evidence="4" type="ORF">SAMN04488561_6616</name>
</gene>
<evidence type="ECO:0000313" key="4">
    <source>
        <dbReference type="EMBL" id="SEF18552.1"/>
    </source>
</evidence>
<dbReference type="GO" id="GO:0004467">
    <property type="term" value="F:long-chain fatty acid-CoA ligase activity"/>
    <property type="evidence" value="ECO:0007669"/>
    <property type="project" value="TreeGrafter"/>
</dbReference>
<dbReference type="STRING" id="561176.SAMN04488561_6616"/>
<dbReference type="OrthoDB" id="9803968at2"/>
<accession>A0A1H5PXF1</accession>
<dbReference type="Gene3D" id="3.40.50.12780">
    <property type="entry name" value="N-terminal domain of ligase-like"/>
    <property type="match status" value="2"/>
</dbReference>
<evidence type="ECO:0000259" key="3">
    <source>
        <dbReference type="Pfam" id="PF00501"/>
    </source>
</evidence>
<dbReference type="InterPro" id="IPR042099">
    <property type="entry name" value="ANL_N_sf"/>
</dbReference>
<dbReference type="Pfam" id="PF23562">
    <property type="entry name" value="AMP-binding_C_3"/>
    <property type="match status" value="1"/>
</dbReference>
<keyword evidence="2" id="KW-0067">ATP-binding</keyword>
<dbReference type="InterPro" id="IPR000873">
    <property type="entry name" value="AMP-dep_synth/lig_dom"/>
</dbReference>
<dbReference type="PANTHER" id="PTHR43272">
    <property type="entry name" value="LONG-CHAIN-FATTY-ACID--COA LIGASE"/>
    <property type="match status" value="1"/>
</dbReference>
<dbReference type="EMBL" id="FNUC01000004">
    <property type="protein sequence ID" value="SEF18552.1"/>
    <property type="molecule type" value="Genomic_DNA"/>
</dbReference>
<sequence>MSLGTTDQADLVAVRPASVGRMFLDRVEATPSREAYRYPSGSGWSSLTWDETKDRVWAFAAGLLDLGVEHEQRVAIAATTRIEWILADLAINVIGAATTTVYPTTTPEDVAYILSDSDTRVVFAENAEQVAKVLEQRAELPQLTRIVVFDDDGVDSHDSFVITLAELDERGRALLAERPDAVDIALEAVGPETLATLIYTSGTTGRPKGVRLVNDNWVYEGVAVDAHKILSVDDVQYLWLPLSHSFGKTLEAIQLRIGFATAVDGNLDNIVENLGVVKPTFMAGAPRIFEKVRSRVITGVDNEGGPKAKIFAWAFGVGAKVSKLRQNGQEPTGLLKFQYGLADKLVFSKIKARLGGNIRFFVSGAAALSRDVAEWFHAAGMLILEGYGLTETSAACFVNVPWDCRFGTVGPPLPGTEVKIADDGEILVRGPVVMRGYHKLPDVTAEVLDPDGWFHTGDIGELADGYLRVTDRKKDLIKTSGGKYVAPQKIEIIFKAVSPHASQIVVHGDTRNYCVALITLDPEAIGDWAEHHDLGGRSYEELTTAPEVRALIQGQIDELNARLERWETIKKFEILPADLSIEGGDITPSLKVKRKAVEKRYMAVLDGMYD</sequence>
<dbReference type="PANTHER" id="PTHR43272:SF33">
    <property type="entry name" value="AMP-BINDING DOMAIN-CONTAINING PROTEIN-RELATED"/>
    <property type="match status" value="1"/>
</dbReference>
<dbReference type="InterPro" id="IPR020845">
    <property type="entry name" value="AMP-binding_CS"/>
</dbReference>
<dbReference type="CDD" id="cd05907">
    <property type="entry name" value="VL_LC_FACS_like"/>
    <property type="match status" value="1"/>
</dbReference>
<dbReference type="PROSITE" id="PS00455">
    <property type="entry name" value="AMP_BINDING"/>
    <property type="match status" value="1"/>
</dbReference>
<proteinExistence type="predicted"/>
<protein>
    <submittedName>
        <fullName evidence="4">Long-chain acyl-CoA synthetase</fullName>
    </submittedName>
</protein>
<name>A0A1H5PXF1_9ACTN</name>
<reference evidence="5" key="1">
    <citation type="submission" date="2016-10" db="EMBL/GenBank/DDBJ databases">
        <authorList>
            <person name="Varghese N."/>
            <person name="Submissions S."/>
        </authorList>
    </citation>
    <scope>NUCLEOTIDE SEQUENCE [LARGE SCALE GENOMIC DNA]</scope>
    <source>
        <strain evidence="5">DSM 45237</strain>
    </source>
</reference>
<keyword evidence="5" id="KW-1185">Reference proteome</keyword>
<evidence type="ECO:0000256" key="2">
    <source>
        <dbReference type="ARBA" id="ARBA00022840"/>
    </source>
</evidence>
<evidence type="ECO:0000313" key="5">
    <source>
        <dbReference type="Proteomes" id="UP000181980"/>
    </source>
</evidence>
<feature type="domain" description="AMP-dependent synthetase/ligase" evidence="3">
    <location>
        <begin position="25"/>
        <end position="438"/>
    </location>
</feature>
<dbReference type="Proteomes" id="UP000181980">
    <property type="component" value="Unassembled WGS sequence"/>
</dbReference>
<dbReference type="GO" id="GO:0016020">
    <property type="term" value="C:membrane"/>
    <property type="evidence" value="ECO:0007669"/>
    <property type="project" value="TreeGrafter"/>
</dbReference>